<reference evidence="1 2" key="1">
    <citation type="submission" date="2020-09" db="EMBL/GenBank/DDBJ databases">
        <title>De no assembly of potato wild relative species, Solanum commersonii.</title>
        <authorList>
            <person name="Cho K."/>
        </authorList>
    </citation>
    <scope>NUCLEOTIDE SEQUENCE [LARGE SCALE GENOMIC DNA]</scope>
    <source>
        <strain evidence="1">LZ3.2</strain>
        <tissue evidence="1">Leaf</tissue>
    </source>
</reference>
<dbReference type="EMBL" id="JACXVP010000007">
    <property type="protein sequence ID" value="KAG5595835.1"/>
    <property type="molecule type" value="Genomic_DNA"/>
</dbReference>
<evidence type="ECO:0000313" key="2">
    <source>
        <dbReference type="Proteomes" id="UP000824120"/>
    </source>
</evidence>
<organism evidence="1 2">
    <name type="scientific">Solanum commersonii</name>
    <name type="common">Commerson's wild potato</name>
    <name type="synonym">Commerson's nightshade</name>
    <dbReference type="NCBI Taxonomy" id="4109"/>
    <lineage>
        <taxon>Eukaryota</taxon>
        <taxon>Viridiplantae</taxon>
        <taxon>Streptophyta</taxon>
        <taxon>Embryophyta</taxon>
        <taxon>Tracheophyta</taxon>
        <taxon>Spermatophyta</taxon>
        <taxon>Magnoliopsida</taxon>
        <taxon>eudicotyledons</taxon>
        <taxon>Gunneridae</taxon>
        <taxon>Pentapetalae</taxon>
        <taxon>asterids</taxon>
        <taxon>lamiids</taxon>
        <taxon>Solanales</taxon>
        <taxon>Solanaceae</taxon>
        <taxon>Solanoideae</taxon>
        <taxon>Solaneae</taxon>
        <taxon>Solanum</taxon>
    </lineage>
</organism>
<protein>
    <submittedName>
        <fullName evidence="1">Uncharacterized protein</fullName>
    </submittedName>
</protein>
<gene>
    <name evidence="1" type="ORF">H5410_037067</name>
</gene>
<dbReference type="Proteomes" id="UP000824120">
    <property type="component" value="Chromosome 7"/>
</dbReference>
<sequence>MLKDIQYHLHLVRKRAWKHRIILHHFDRAIPEMEQAYLHASLRSALNASGTSPATLLGFLITTAAGLSGYEQFFALSTSVRWQLPTVLPSGGRSKSSLENYSGI</sequence>
<proteinExistence type="predicted"/>
<keyword evidence="2" id="KW-1185">Reference proteome</keyword>
<comment type="caution">
    <text evidence="1">The sequence shown here is derived from an EMBL/GenBank/DDBJ whole genome shotgun (WGS) entry which is preliminary data.</text>
</comment>
<dbReference type="AlphaFoldDB" id="A0A9J5Y589"/>
<accession>A0A9J5Y589</accession>
<name>A0A9J5Y589_SOLCO</name>
<evidence type="ECO:0000313" key="1">
    <source>
        <dbReference type="EMBL" id="KAG5595835.1"/>
    </source>
</evidence>